<evidence type="ECO:0000313" key="2">
    <source>
        <dbReference type="EnsemblPlants" id="KEH19621"/>
    </source>
</evidence>
<dbReference type="EnsemblPlants" id="KEH19621">
    <property type="protein sequence ID" value="KEH19621"/>
    <property type="gene ID" value="MTR_8g465170"/>
</dbReference>
<proteinExistence type="predicted"/>
<name>A0A072TQX1_MEDTR</name>
<evidence type="ECO:0000313" key="1">
    <source>
        <dbReference type="EMBL" id="KEH19621.1"/>
    </source>
</evidence>
<gene>
    <name evidence="1" type="ordered locus">MTR_8g465170</name>
</gene>
<reference evidence="2" key="3">
    <citation type="submission" date="2015-04" db="UniProtKB">
        <authorList>
            <consortium name="EnsemblPlants"/>
        </authorList>
    </citation>
    <scope>IDENTIFICATION</scope>
    <source>
        <strain evidence="2">cv. Jemalong A17</strain>
    </source>
</reference>
<keyword evidence="3" id="KW-1185">Reference proteome</keyword>
<dbReference type="EMBL" id="CM001224">
    <property type="protein sequence ID" value="KEH19621.1"/>
    <property type="molecule type" value="Genomic_DNA"/>
</dbReference>
<dbReference type="AlphaFoldDB" id="A0A072TQX1"/>
<organism evidence="1 3">
    <name type="scientific">Medicago truncatula</name>
    <name type="common">Barrel medic</name>
    <name type="synonym">Medicago tribuloides</name>
    <dbReference type="NCBI Taxonomy" id="3880"/>
    <lineage>
        <taxon>Eukaryota</taxon>
        <taxon>Viridiplantae</taxon>
        <taxon>Streptophyta</taxon>
        <taxon>Embryophyta</taxon>
        <taxon>Tracheophyta</taxon>
        <taxon>Spermatophyta</taxon>
        <taxon>Magnoliopsida</taxon>
        <taxon>eudicotyledons</taxon>
        <taxon>Gunneridae</taxon>
        <taxon>Pentapetalae</taxon>
        <taxon>rosids</taxon>
        <taxon>fabids</taxon>
        <taxon>Fabales</taxon>
        <taxon>Fabaceae</taxon>
        <taxon>Papilionoideae</taxon>
        <taxon>50 kb inversion clade</taxon>
        <taxon>NPAAA clade</taxon>
        <taxon>Hologalegina</taxon>
        <taxon>IRL clade</taxon>
        <taxon>Trifolieae</taxon>
        <taxon>Medicago</taxon>
    </lineage>
</organism>
<sequence>MTVPEGTTCRVHNNIKNQGLSSLDQDHALVRALVEVMHKTHHGLRTIHLLQNEIKHA</sequence>
<evidence type="ECO:0000313" key="3">
    <source>
        <dbReference type="Proteomes" id="UP000002051"/>
    </source>
</evidence>
<dbReference type="HOGENOM" id="CLU_2999539_0_0_1"/>
<reference evidence="1 3" key="2">
    <citation type="journal article" date="2014" name="BMC Genomics">
        <title>An improved genome release (version Mt4.0) for the model legume Medicago truncatula.</title>
        <authorList>
            <person name="Tang H."/>
            <person name="Krishnakumar V."/>
            <person name="Bidwell S."/>
            <person name="Rosen B."/>
            <person name="Chan A."/>
            <person name="Zhou S."/>
            <person name="Gentzbittel L."/>
            <person name="Childs K.L."/>
            <person name="Yandell M."/>
            <person name="Gundlach H."/>
            <person name="Mayer K.F."/>
            <person name="Schwartz D.C."/>
            <person name="Town C.D."/>
        </authorList>
    </citation>
    <scope>GENOME REANNOTATION</scope>
    <source>
        <strain evidence="1">A17</strain>
        <strain evidence="2 3">cv. Jemalong A17</strain>
    </source>
</reference>
<accession>A0A072TQX1</accession>
<dbReference type="Proteomes" id="UP000002051">
    <property type="component" value="Chromosome 8"/>
</dbReference>
<protein>
    <submittedName>
        <fullName evidence="1 2">Uncharacterized protein</fullName>
    </submittedName>
</protein>
<reference evidence="1 3" key="1">
    <citation type="journal article" date="2011" name="Nature">
        <title>The Medicago genome provides insight into the evolution of rhizobial symbioses.</title>
        <authorList>
            <person name="Young N.D."/>
            <person name="Debelle F."/>
            <person name="Oldroyd G.E."/>
            <person name="Geurts R."/>
            <person name="Cannon S.B."/>
            <person name="Udvardi M.K."/>
            <person name="Benedito V.A."/>
            <person name="Mayer K.F."/>
            <person name="Gouzy J."/>
            <person name="Schoof H."/>
            <person name="Van de Peer Y."/>
            <person name="Proost S."/>
            <person name="Cook D.R."/>
            <person name="Meyers B.C."/>
            <person name="Spannagl M."/>
            <person name="Cheung F."/>
            <person name="De Mita S."/>
            <person name="Krishnakumar V."/>
            <person name="Gundlach H."/>
            <person name="Zhou S."/>
            <person name="Mudge J."/>
            <person name="Bharti A.K."/>
            <person name="Murray J.D."/>
            <person name="Naoumkina M.A."/>
            <person name="Rosen B."/>
            <person name="Silverstein K.A."/>
            <person name="Tang H."/>
            <person name="Rombauts S."/>
            <person name="Zhao P.X."/>
            <person name="Zhou P."/>
            <person name="Barbe V."/>
            <person name="Bardou P."/>
            <person name="Bechner M."/>
            <person name="Bellec A."/>
            <person name="Berger A."/>
            <person name="Berges H."/>
            <person name="Bidwell S."/>
            <person name="Bisseling T."/>
            <person name="Choisne N."/>
            <person name="Couloux A."/>
            <person name="Denny R."/>
            <person name="Deshpande S."/>
            <person name="Dai X."/>
            <person name="Doyle J.J."/>
            <person name="Dudez A.M."/>
            <person name="Farmer A.D."/>
            <person name="Fouteau S."/>
            <person name="Franken C."/>
            <person name="Gibelin C."/>
            <person name="Gish J."/>
            <person name="Goldstein S."/>
            <person name="Gonzalez A.J."/>
            <person name="Green P.J."/>
            <person name="Hallab A."/>
            <person name="Hartog M."/>
            <person name="Hua A."/>
            <person name="Humphray S.J."/>
            <person name="Jeong D.H."/>
            <person name="Jing Y."/>
            <person name="Jocker A."/>
            <person name="Kenton S.M."/>
            <person name="Kim D.J."/>
            <person name="Klee K."/>
            <person name="Lai H."/>
            <person name="Lang C."/>
            <person name="Lin S."/>
            <person name="Macmil S.L."/>
            <person name="Magdelenat G."/>
            <person name="Matthews L."/>
            <person name="McCorrison J."/>
            <person name="Monaghan E.L."/>
            <person name="Mun J.H."/>
            <person name="Najar F.Z."/>
            <person name="Nicholson C."/>
            <person name="Noirot C."/>
            <person name="O'Bleness M."/>
            <person name="Paule C.R."/>
            <person name="Poulain J."/>
            <person name="Prion F."/>
            <person name="Qin B."/>
            <person name="Qu C."/>
            <person name="Retzel E.F."/>
            <person name="Riddle C."/>
            <person name="Sallet E."/>
            <person name="Samain S."/>
            <person name="Samson N."/>
            <person name="Sanders I."/>
            <person name="Saurat O."/>
            <person name="Scarpelli C."/>
            <person name="Schiex T."/>
            <person name="Segurens B."/>
            <person name="Severin A.J."/>
            <person name="Sherrier D.J."/>
            <person name="Shi R."/>
            <person name="Sims S."/>
            <person name="Singer S.R."/>
            <person name="Sinharoy S."/>
            <person name="Sterck L."/>
            <person name="Viollet A."/>
            <person name="Wang B.B."/>
            <person name="Wang K."/>
            <person name="Wang M."/>
            <person name="Wang X."/>
            <person name="Warfsmann J."/>
            <person name="Weissenbach J."/>
            <person name="White D.D."/>
            <person name="White J.D."/>
            <person name="Wiley G.B."/>
            <person name="Wincker P."/>
            <person name="Xing Y."/>
            <person name="Yang L."/>
            <person name="Yao Z."/>
            <person name="Ying F."/>
            <person name="Zhai J."/>
            <person name="Zhou L."/>
            <person name="Zuber A."/>
            <person name="Denarie J."/>
            <person name="Dixon R.A."/>
            <person name="May G.D."/>
            <person name="Schwartz D.C."/>
            <person name="Rogers J."/>
            <person name="Quetier F."/>
            <person name="Town C.D."/>
            <person name="Roe B.A."/>
        </authorList>
    </citation>
    <scope>NUCLEOTIDE SEQUENCE [LARGE SCALE GENOMIC DNA]</scope>
    <source>
        <strain evidence="1">A17</strain>
        <strain evidence="2 3">cv. Jemalong A17</strain>
    </source>
</reference>